<accession>A0AB37UPU7</accession>
<feature type="region of interest" description="Disordered" evidence="1">
    <location>
        <begin position="1"/>
        <end position="80"/>
    </location>
</feature>
<dbReference type="Proteomes" id="UP000282574">
    <property type="component" value="Unassembled WGS sequence"/>
</dbReference>
<evidence type="ECO:0000256" key="1">
    <source>
        <dbReference type="SAM" id="MobiDB-lite"/>
    </source>
</evidence>
<organism evidence="2 3">
    <name type="scientific">Chroococcidiopsis cubana SAG 39.79</name>
    <dbReference type="NCBI Taxonomy" id="388085"/>
    <lineage>
        <taxon>Bacteria</taxon>
        <taxon>Bacillati</taxon>
        <taxon>Cyanobacteriota</taxon>
        <taxon>Cyanophyceae</taxon>
        <taxon>Chroococcidiopsidales</taxon>
        <taxon>Chroococcidiopsidaceae</taxon>
        <taxon>Chroococcidiopsis</taxon>
    </lineage>
</organism>
<evidence type="ECO:0000313" key="3">
    <source>
        <dbReference type="Proteomes" id="UP000282574"/>
    </source>
</evidence>
<proteinExistence type="predicted"/>
<feature type="compositionally biased region" description="Basic and acidic residues" evidence="1">
    <location>
        <begin position="15"/>
        <end position="34"/>
    </location>
</feature>
<keyword evidence="3" id="KW-1185">Reference proteome</keyword>
<feature type="compositionally biased region" description="Basic and acidic residues" evidence="1">
    <location>
        <begin position="68"/>
        <end position="80"/>
    </location>
</feature>
<gene>
    <name evidence="2" type="ORF">DSM107010_12860</name>
</gene>
<dbReference type="AlphaFoldDB" id="A0AB37UPU7"/>
<evidence type="ECO:0000313" key="2">
    <source>
        <dbReference type="EMBL" id="RUT13331.1"/>
    </source>
</evidence>
<protein>
    <submittedName>
        <fullName evidence="2">Uncharacterized protein</fullName>
    </submittedName>
</protein>
<reference evidence="2 3" key="1">
    <citation type="journal article" date="2019" name="Genome Biol. Evol.">
        <title>Day and night: Metabolic profiles and evolutionary relationships of six axenic non-marine cyanobacteria.</title>
        <authorList>
            <person name="Will S.E."/>
            <person name="Henke P."/>
            <person name="Boedeker C."/>
            <person name="Huang S."/>
            <person name="Brinkmann H."/>
            <person name="Rohde M."/>
            <person name="Jarek M."/>
            <person name="Friedl T."/>
            <person name="Seufert S."/>
            <person name="Schumacher M."/>
            <person name="Overmann J."/>
            <person name="Neumann-Schaal M."/>
            <person name="Petersen J."/>
        </authorList>
    </citation>
    <scope>NUCLEOTIDE SEQUENCE [LARGE SCALE GENOMIC DNA]</scope>
    <source>
        <strain evidence="2 3">SAG 39.79</strain>
    </source>
</reference>
<comment type="caution">
    <text evidence="2">The sequence shown here is derived from an EMBL/GenBank/DDBJ whole genome shotgun (WGS) entry which is preliminary data.</text>
</comment>
<name>A0AB37UPU7_9CYAN</name>
<sequence>MAKLRKKLLPSNSDSGDKGDKRDKGDKEDKEDKGNLTTIFFPDSRLPTPDSRLPTPHTPHPTPFLHPDSLHSREANYDTS</sequence>
<dbReference type="EMBL" id="RSCK01000007">
    <property type="protein sequence ID" value="RUT13331.1"/>
    <property type="molecule type" value="Genomic_DNA"/>
</dbReference>